<keyword evidence="1" id="KW-0812">Transmembrane</keyword>
<sequence length="116" mass="13619">MRYFIYLICVILITMVMVYIGTIKERNVGANLTNKLYTKCAEKVIKYLNKNECASLNDIQNVIRGVTTSIFWTRKKVQVQNPLNFSKVLMDKLYKEGKVSIEMRKNKQIYMLKQKA</sequence>
<reference evidence="2 3" key="1">
    <citation type="journal article" date="2019" name="Int. J. Syst. Evol. Microbiol.">
        <title>The Global Catalogue of Microorganisms (GCM) 10K type strain sequencing project: providing services to taxonomists for standard genome sequencing and annotation.</title>
        <authorList>
            <consortium name="The Broad Institute Genomics Platform"/>
            <consortium name="The Broad Institute Genome Sequencing Center for Infectious Disease"/>
            <person name="Wu L."/>
            <person name="Ma J."/>
        </authorList>
    </citation>
    <scope>NUCLEOTIDE SEQUENCE [LARGE SCALE GENOMIC DNA]</scope>
    <source>
        <strain evidence="2 3">JCM 1407</strain>
    </source>
</reference>
<gene>
    <name evidence="2" type="ORF">GCM10008906_11340</name>
</gene>
<dbReference type="Proteomes" id="UP001501510">
    <property type="component" value="Unassembled WGS sequence"/>
</dbReference>
<keyword evidence="1" id="KW-0472">Membrane</keyword>
<proteinExistence type="predicted"/>
<organism evidence="2 3">
    <name type="scientific">Clostridium oceanicum</name>
    <dbReference type="NCBI Taxonomy" id="1543"/>
    <lineage>
        <taxon>Bacteria</taxon>
        <taxon>Bacillati</taxon>
        <taxon>Bacillota</taxon>
        <taxon>Clostridia</taxon>
        <taxon>Eubacteriales</taxon>
        <taxon>Clostridiaceae</taxon>
        <taxon>Clostridium</taxon>
    </lineage>
</organism>
<dbReference type="RefSeq" id="WP_343759713.1">
    <property type="nucleotide sequence ID" value="NZ_BAAACG010000006.1"/>
</dbReference>
<accession>A0ABN1JDU0</accession>
<keyword evidence="1" id="KW-1133">Transmembrane helix</keyword>
<evidence type="ECO:0000256" key="1">
    <source>
        <dbReference type="SAM" id="Phobius"/>
    </source>
</evidence>
<feature type="transmembrane region" description="Helical" evidence="1">
    <location>
        <begin position="5"/>
        <end position="23"/>
    </location>
</feature>
<name>A0ABN1JDU0_9CLOT</name>
<evidence type="ECO:0000313" key="3">
    <source>
        <dbReference type="Proteomes" id="UP001501510"/>
    </source>
</evidence>
<keyword evidence="3" id="KW-1185">Reference proteome</keyword>
<evidence type="ECO:0000313" key="2">
    <source>
        <dbReference type="EMBL" id="GAA0736404.1"/>
    </source>
</evidence>
<comment type="caution">
    <text evidence="2">The sequence shown here is derived from an EMBL/GenBank/DDBJ whole genome shotgun (WGS) entry which is preliminary data.</text>
</comment>
<dbReference type="EMBL" id="BAAACG010000006">
    <property type="protein sequence ID" value="GAA0736404.1"/>
    <property type="molecule type" value="Genomic_DNA"/>
</dbReference>
<protein>
    <submittedName>
        <fullName evidence="2">Uncharacterized protein</fullName>
    </submittedName>
</protein>